<dbReference type="GO" id="GO:0008289">
    <property type="term" value="F:lipid binding"/>
    <property type="evidence" value="ECO:0007669"/>
    <property type="project" value="UniProtKB-KW"/>
</dbReference>
<evidence type="ECO:0000313" key="2">
    <source>
        <dbReference type="EMBL" id="SVD48890.1"/>
    </source>
</evidence>
<dbReference type="InterPro" id="IPR050270">
    <property type="entry name" value="DegV_domain_contain"/>
</dbReference>
<dbReference type="PANTHER" id="PTHR33434:SF2">
    <property type="entry name" value="FATTY ACID-BINDING PROTEIN TM_1468"/>
    <property type="match status" value="1"/>
</dbReference>
<evidence type="ECO:0008006" key="3">
    <source>
        <dbReference type="Google" id="ProtNLM"/>
    </source>
</evidence>
<dbReference type="EMBL" id="UINC01153915">
    <property type="protein sequence ID" value="SVD48890.1"/>
    <property type="molecule type" value="Genomic_DNA"/>
</dbReference>
<gene>
    <name evidence="2" type="ORF">METZ01_LOCUS401744</name>
</gene>
<dbReference type="SUPFAM" id="SSF82549">
    <property type="entry name" value="DAK1/DegV-like"/>
    <property type="match status" value="1"/>
</dbReference>
<keyword evidence="1" id="KW-0446">Lipid-binding</keyword>
<dbReference type="Gene3D" id="3.40.50.10170">
    <property type="match status" value="1"/>
</dbReference>
<dbReference type="PANTHER" id="PTHR33434">
    <property type="entry name" value="DEGV DOMAIN-CONTAINING PROTEIN DR_1986-RELATED"/>
    <property type="match status" value="1"/>
</dbReference>
<reference evidence="2" key="1">
    <citation type="submission" date="2018-05" db="EMBL/GenBank/DDBJ databases">
        <authorList>
            <person name="Lanie J.A."/>
            <person name="Ng W.-L."/>
            <person name="Kazmierczak K.M."/>
            <person name="Andrzejewski T.M."/>
            <person name="Davidsen T.M."/>
            <person name="Wayne K.J."/>
            <person name="Tettelin H."/>
            <person name="Glass J.I."/>
            <person name="Rusch D."/>
            <person name="Podicherti R."/>
            <person name="Tsui H.-C.T."/>
            <person name="Winkler M.E."/>
        </authorList>
    </citation>
    <scope>NUCLEOTIDE SEQUENCE</scope>
</reference>
<dbReference type="AlphaFoldDB" id="A0A382VR86"/>
<organism evidence="2">
    <name type="scientific">marine metagenome</name>
    <dbReference type="NCBI Taxonomy" id="408172"/>
    <lineage>
        <taxon>unclassified sequences</taxon>
        <taxon>metagenomes</taxon>
        <taxon>ecological metagenomes</taxon>
    </lineage>
</organism>
<name>A0A382VR86_9ZZZZ</name>
<dbReference type="NCBIfam" id="TIGR00762">
    <property type="entry name" value="DegV"/>
    <property type="match status" value="1"/>
</dbReference>
<protein>
    <recommendedName>
        <fullName evidence="3">DegV family protein</fullName>
    </recommendedName>
</protein>
<dbReference type="Pfam" id="PF02645">
    <property type="entry name" value="DegV"/>
    <property type="match status" value="1"/>
</dbReference>
<proteinExistence type="predicted"/>
<dbReference type="PROSITE" id="PS51482">
    <property type="entry name" value="DEGV"/>
    <property type="match status" value="1"/>
</dbReference>
<accession>A0A382VR86</accession>
<feature type="non-terminal residue" evidence="2">
    <location>
        <position position="112"/>
    </location>
</feature>
<dbReference type="InterPro" id="IPR003797">
    <property type="entry name" value="DegV"/>
</dbReference>
<sequence length="112" mass="12205">MAVRVVTDSTSDLPATMASEYGIEVVPLNVHFGDSVFKDGVDITTDQFFDKLINGDEFPSTSQPSMGEFVEAYERISEEGDEVVSVHLSSKLSGTYNSAEQASKHLEGKIKI</sequence>
<evidence type="ECO:0000256" key="1">
    <source>
        <dbReference type="ARBA" id="ARBA00023121"/>
    </source>
</evidence>